<reference evidence="2 3" key="1">
    <citation type="submission" date="2023-05" db="EMBL/GenBank/DDBJ databases">
        <title>A 100% complete, gapless, phased diploid assembly of the Scenedesmus obliquus UTEX 3031 genome.</title>
        <authorList>
            <person name="Biondi T.C."/>
            <person name="Hanschen E.R."/>
            <person name="Kwon T."/>
            <person name="Eng W."/>
            <person name="Kruse C.P.S."/>
            <person name="Koehler S.I."/>
            <person name="Kunde Y."/>
            <person name="Gleasner C.D."/>
            <person name="You Mak K.T."/>
            <person name="Polle J."/>
            <person name="Hovde B.T."/>
            <person name="Starkenburg S.R."/>
        </authorList>
    </citation>
    <scope>NUCLEOTIDE SEQUENCE [LARGE SCALE GENOMIC DNA]</scope>
    <source>
        <strain evidence="2 3">DOE0152z</strain>
    </source>
</reference>
<evidence type="ECO:0000313" key="3">
    <source>
        <dbReference type="Proteomes" id="UP001244341"/>
    </source>
</evidence>
<keyword evidence="3" id="KW-1185">Reference proteome</keyword>
<evidence type="ECO:0008006" key="4">
    <source>
        <dbReference type="Google" id="ProtNLM"/>
    </source>
</evidence>
<keyword evidence="1" id="KW-0732">Signal</keyword>
<feature type="signal peptide" evidence="1">
    <location>
        <begin position="1"/>
        <end position="21"/>
    </location>
</feature>
<gene>
    <name evidence="2" type="ORF">OEZ85_013317</name>
</gene>
<dbReference type="EMBL" id="CP126214">
    <property type="protein sequence ID" value="WIA16654.1"/>
    <property type="molecule type" value="Genomic_DNA"/>
</dbReference>
<organism evidence="2 3">
    <name type="scientific">Tetradesmus obliquus</name>
    <name type="common">Green alga</name>
    <name type="synonym">Acutodesmus obliquus</name>
    <dbReference type="NCBI Taxonomy" id="3088"/>
    <lineage>
        <taxon>Eukaryota</taxon>
        <taxon>Viridiplantae</taxon>
        <taxon>Chlorophyta</taxon>
        <taxon>core chlorophytes</taxon>
        <taxon>Chlorophyceae</taxon>
        <taxon>CS clade</taxon>
        <taxon>Sphaeropleales</taxon>
        <taxon>Scenedesmaceae</taxon>
        <taxon>Tetradesmus</taxon>
    </lineage>
</organism>
<proteinExistence type="predicted"/>
<evidence type="ECO:0000313" key="2">
    <source>
        <dbReference type="EMBL" id="WIA16654.1"/>
    </source>
</evidence>
<accession>A0ABY8U6C1</accession>
<feature type="chain" id="PRO_5045190570" description="Secreted protein" evidence="1">
    <location>
        <begin position="22"/>
        <end position="109"/>
    </location>
</feature>
<protein>
    <recommendedName>
        <fullName evidence="4">Secreted protein</fullName>
    </recommendedName>
</protein>
<name>A0ABY8U6C1_TETOB</name>
<sequence length="109" mass="11438">MAGSALRGMFHAWLVAALTAAAVVLVFPDRGGTPSITCGGIRCQPDVCRTPIGCDAFSQCQYKSIARRFNWTCPFTRTTGHVVTGLCLVGSTGTSLQCTGTGSCGMHHQ</sequence>
<evidence type="ECO:0000256" key="1">
    <source>
        <dbReference type="SAM" id="SignalP"/>
    </source>
</evidence>
<dbReference type="Proteomes" id="UP001244341">
    <property type="component" value="Chromosome 7b"/>
</dbReference>